<keyword evidence="5 8" id="KW-1133">Transmembrane helix</keyword>
<dbReference type="AlphaFoldDB" id="A0A4S9FB93"/>
<evidence type="ECO:0000256" key="1">
    <source>
        <dbReference type="ARBA" id="ARBA00004141"/>
    </source>
</evidence>
<name>A0A4S9FB93_AURPU</name>
<dbReference type="EMBL" id="QZAV01000005">
    <property type="protein sequence ID" value="THX44233.1"/>
    <property type="molecule type" value="Genomic_DNA"/>
</dbReference>
<feature type="transmembrane region" description="Helical" evidence="8">
    <location>
        <begin position="83"/>
        <end position="102"/>
    </location>
</feature>
<evidence type="ECO:0000256" key="8">
    <source>
        <dbReference type="SAM" id="Phobius"/>
    </source>
</evidence>
<keyword evidence="3 7" id="KW-0813">Transport</keyword>
<feature type="transmembrane region" description="Helical" evidence="8">
    <location>
        <begin position="359"/>
        <end position="379"/>
    </location>
</feature>
<dbReference type="InterPro" id="IPR003663">
    <property type="entry name" value="Sugar/inositol_transpt"/>
</dbReference>
<evidence type="ECO:0000256" key="6">
    <source>
        <dbReference type="ARBA" id="ARBA00023136"/>
    </source>
</evidence>
<reference evidence="10 11" key="1">
    <citation type="submission" date="2018-10" db="EMBL/GenBank/DDBJ databases">
        <title>Fifty Aureobasidium pullulans genomes reveal a recombining polyextremotolerant generalist.</title>
        <authorList>
            <person name="Gostincar C."/>
            <person name="Turk M."/>
            <person name="Zajc J."/>
            <person name="Gunde-Cimerman N."/>
        </authorList>
    </citation>
    <scope>NUCLEOTIDE SEQUENCE [LARGE SCALE GENOMIC DNA]</scope>
    <source>
        <strain evidence="10 11">EXF-9785</strain>
    </source>
</reference>
<protein>
    <submittedName>
        <fullName evidence="10">Putative sugar transporter</fullName>
    </submittedName>
</protein>
<evidence type="ECO:0000256" key="3">
    <source>
        <dbReference type="ARBA" id="ARBA00022448"/>
    </source>
</evidence>
<dbReference type="Pfam" id="PF00083">
    <property type="entry name" value="Sugar_tr"/>
    <property type="match status" value="1"/>
</dbReference>
<keyword evidence="10" id="KW-0762">Sugar transport</keyword>
<feature type="transmembrane region" description="Helical" evidence="8">
    <location>
        <begin position="385"/>
        <end position="407"/>
    </location>
</feature>
<sequence length="524" mass="57506">MNSFGPLLHLHIFFVNMKSPINSRGDALLIFQTIFVVAPSFILYGYNLSGLGGLVNLSTWASTFSEIDTVFTTGATKTHDTTFQGVVVACFTLGAIVGSFSCTFFGDTFGRKKLMFSGALFTLIGTILQATSFSLAQLIVGRVILGNGVGQLSATVPVWQSECSKPGSRGKHVIMDGVFMAVGYFLESWINLGFYFTSGTTEWRAPIAISAFFSLVILASVFSFPESPRWLVRMSRIDEARSALSRYKGEDEQSDAVAAELSAIEAACEDFQTQKASLGEMFTMGEEKLAYRFGLCMLLQFFQQMCGSNLVSVYSTIIYQENLGLSSITARTLSGGMLTFKLLSCSVAFWSIDRLGRRACFMISGAGMGSCMVALAVATSFKDNYGASIAAAFFLFLFCFFTPIGFLGANFLYCTEQTIGSGMAAVSNFVVNMVTPIAIRTIGWKYYLVYACIGAIIPVVVFFYFPETKGRTLEELDIMFKQVPSIREIVKVSQQQQIIYDNYEMPNGKSGIEMKEDIDDSEKV</sequence>
<dbReference type="InterPro" id="IPR020846">
    <property type="entry name" value="MFS_dom"/>
</dbReference>
<comment type="subcellular location">
    <subcellularLocation>
        <location evidence="1">Membrane</location>
        <topology evidence="1">Multi-pass membrane protein</topology>
    </subcellularLocation>
</comment>
<evidence type="ECO:0000256" key="7">
    <source>
        <dbReference type="RuleBase" id="RU003346"/>
    </source>
</evidence>
<organism evidence="10 11">
    <name type="scientific">Aureobasidium pullulans</name>
    <name type="common">Black yeast</name>
    <name type="synonym">Pullularia pullulans</name>
    <dbReference type="NCBI Taxonomy" id="5580"/>
    <lineage>
        <taxon>Eukaryota</taxon>
        <taxon>Fungi</taxon>
        <taxon>Dikarya</taxon>
        <taxon>Ascomycota</taxon>
        <taxon>Pezizomycotina</taxon>
        <taxon>Dothideomycetes</taxon>
        <taxon>Dothideomycetidae</taxon>
        <taxon>Dothideales</taxon>
        <taxon>Saccotheciaceae</taxon>
        <taxon>Aureobasidium</taxon>
    </lineage>
</organism>
<evidence type="ECO:0000256" key="2">
    <source>
        <dbReference type="ARBA" id="ARBA00010992"/>
    </source>
</evidence>
<dbReference type="InterPro" id="IPR036259">
    <property type="entry name" value="MFS_trans_sf"/>
</dbReference>
<evidence type="ECO:0000256" key="5">
    <source>
        <dbReference type="ARBA" id="ARBA00022989"/>
    </source>
</evidence>
<evidence type="ECO:0000256" key="4">
    <source>
        <dbReference type="ARBA" id="ARBA00022692"/>
    </source>
</evidence>
<dbReference type="PROSITE" id="PS00216">
    <property type="entry name" value="SUGAR_TRANSPORT_1"/>
    <property type="match status" value="1"/>
</dbReference>
<feature type="transmembrane region" description="Helical" evidence="8">
    <location>
        <begin position="114"/>
        <end position="133"/>
    </location>
</feature>
<dbReference type="GO" id="GO:0016020">
    <property type="term" value="C:membrane"/>
    <property type="evidence" value="ECO:0007669"/>
    <property type="project" value="UniProtKB-SubCell"/>
</dbReference>
<feature type="transmembrane region" description="Helical" evidence="8">
    <location>
        <begin position="203"/>
        <end position="224"/>
    </location>
</feature>
<dbReference type="InterPro" id="IPR005828">
    <property type="entry name" value="MFS_sugar_transport-like"/>
</dbReference>
<proteinExistence type="inferred from homology"/>
<dbReference type="GO" id="GO:0005351">
    <property type="term" value="F:carbohydrate:proton symporter activity"/>
    <property type="evidence" value="ECO:0007669"/>
    <property type="project" value="TreeGrafter"/>
</dbReference>
<feature type="transmembrane region" description="Helical" evidence="8">
    <location>
        <begin position="419"/>
        <end position="439"/>
    </location>
</feature>
<dbReference type="PROSITE" id="PS50850">
    <property type="entry name" value="MFS"/>
    <property type="match status" value="1"/>
</dbReference>
<evidence type="ECO:0000313" key="10">
    <source>
        <dbReference type="EMBL" id="THX44233.1"/>
    </source>
</evidence>
<dbReference type="NCBIfam" id="TIGR00879">
    <property type="entry name" value="SP"/>
    <property type="match status" value="1"/>
</dbReference>
<dbReference type="SUPFAM" id="SSF103473">
    <property type="entry name" value="MFS general substrate transporter"/>
    <property type="match status" value="1"/>
</dbReference>
<dbReference type="Proteomes" id="UP000308953">
    <property type="component" value="Unassembled WGS sequence"/>
</dbReference>
<feature type="transmembrane region" description="Helical" evidence="8">
    <location>
        <begin position="445"/>
        <end position="465"/>
    </location>
</feature>
<evidence type="ECO:0000259" key="9">
    <source>
        <dbReference type="PROSITE" id="PS50850"/>
    </source>
</evidence>
<evidence type="ECO:0000313" key="11">
    <source>
        <dbReference type="Proteomes" id="UP000308953"/>
    </source>
</evidence>
<dbReference type="Gene3D" id="1.20.1250.20">
    <property type="entry name" value="MFS general substrate transporter like domains"/>
    <property type="match status" value="1"/>
</dbReference>
<keyword evidence="6 8" id="KW-0472">Membrane</keyword>
<comment type="caution">
    <text evidence="10">The sequence shown here is derived from an EMBL/GenBank/DDBJ whole genome shotgun (WGS) entry which is preliminary data.</text>
</comment>
<keyword evidence="4 8" id="KW-0812">Transmembrane</keyword>
<dbReference type="InterPro" id="IPR050360">
    <property type="entry name" value="MFS_Sugar_Transporters"/>
</dbReference>
<comment type="similarity">
    <text evidence="2 7">Belongs to the major facilitator superfamily. Sugar transporter (TC 2.A.1.1) family.</text>
</comment>
<feature type="transmembrane region" description="Helical" evidence="8">
    <location>
        <begin position="333"/>
        <end position="352"/>
    </location>
</feature>
<dbReference type="InterPro" id="IPR005829">
    <property type="entry name" value="Sugar_transporter_CS"/>
</dbReference>
<accession>A0A4S9FB93</accession>
<feature type="domain" description="Major facilitator superfamily (MFS) profile" evidence="9">
    <location>
        <begin position="33"/>
        <end position="469"/>
    </location>
</feature>
<feature type="transmembrane region" description="Helical" evidence="8">
    <location>
        <begin position="27"/>
        <end position="46"/>
    </location>
</feature>
<dbReference type="PRINTS" id="PR00171">
    <property type="entry name" value="SUGRTRNSPORT"/>
</dbReference>
<dbReference type="PANTHER" id="PTHR48022:SF45">
    <property type="entry name" value="MAJOR FACILITATOR SUPERFAMILY (MFS) PROFILE DOMAIN-CONTAINING PROTEIN-RELATED"/>
    <property type="match status" value="1"/>
</dbReference>
<feature type="transmembrane region" description="Helical" evidence="8">
    <location>
        <begin position="173"/>
        <end position="197"/>
    </location>
</feature>
<gene>
    <name evidence="10" type="ORF">D6D10_00522</name>
</gene>
<dbReference type="PANTHER" id="PTHR48022">
    <property type="entry name" value="PLASTIDIC GLUCOSE TRANSPORTER 4"/>
    <property type="match status" value="1"/>
</dbReference>